<evidence type="ECO:0000256" key="2">
    <source>
        <dbReference type="ARBA" id="ARBA00023445"/>
    </source>
</evidence>
<organism evidence="4 5">
    <name type="scientific">Botrytis porri</name>
    <dbReference type="NCBI Taxonomy" id="87229"/>
    <lineage>
        <taxon>Eukaryota</taxon>
        <taxon>Fungi</taxon>
        <taxon>Dikarya</taxon>
        <taxon>Ascomycota</taxon>
        <taxon>Pezizomycotina</taxon>
        <taxon>Leotiomycetes</taxon>
        <taxon>Helotiales</taxon>
        <taxon>Sclerotiniaceae</taxon>
        <taxon>Botrytis</taxon>
    </lineage>
</organism>
<dbReference type="GO" id="GO:0016616">
    <property type="term" value="F:oxidoreductase activity, acting on the CH-OH group of donors, NAD or NADP as acceptor"/>
    <property type="evidence" value="ECO:0007669"/>
    <property type="project" value="TreeGrafter"/>
</dbReference>
<dbReference type="SUPFAM" id="SSF51735">
    <property type="entry name" value="NAD(P)-binding Rossmann-fold domains"/>
    <property type="match status" value="1"/>
</dbReference>
<dbReference type="Gene3D" id="3.40.50.720">
    <property type="entry name" value="NAD(P)-binding Rossmann-like Domain"/>
    <property type="match status" value="1"/>
</dbReference>
<evidence type="ECO:0000313" key="4">
    <source>
        <dbReference type="EMBL" id="TGO86041.1"/>
    </source>
</evidence>
<protein>
    <recommendedName>
        <fullName evidence="3">NAD-dependent epimerase/dehydratase domain-containing protein</fullName>
    </recommendedName>
</protein>
<dbReference type="PANTHER" id="PTHR10366">
    <property type="entry name" value="NAD DEPENDENT EPIMERASE/DEHYDRATASE"/>
    <property type="match status" value="1"/>
</dbReference>
<proteinExistence type="inferred from homology"/>
<evidence type="ECO:0000259" key="3">
    <source>
        <dbReference type="Pfam" id="PF01370"/>
    </source>
</evidence>
<evidence type="ECO:0000256" key="1">
    <source>
        <dbReference type="ARBA" id="ARBA00023002"/>
    </source>
</evidence>
<dbReference type="InterPro" id="IPR050425">
    <property type="entry name" value="NAD(P)_dehydrat-like"/>
</dbReference>
<dbReference type="Proteomes" id="UP000297280">
    <property type="component" value="Unassembled WGS sequence"/>
</dbReference>
<comment type="similarity">
    <text evidence="2">Belongs to the NAD(P)-dependent epimerase/dehydratase family. Dihydroflavonol-4-reductase subfamily.</text>
</comment>
<name>A0A4Z1KIZ9_9HELO</name>
<gene>
    <name evidence="4" type="ORF">BPOR_0340g00010</name>
</gene>
<dbReference type="STRING" id="87229.A0A4Z1KIZ9"/>
<dbReference type="PANTHER" id="PTHR10366:SF562">
    <property type="entry name" value="ALDEHYDE REDUCTASE II (AFU_ORTHOLOGUE AFUA_1G11360)"/>
    <property type="match status" value="1"/>
</dbReference>
<feature type="domain" description="NAD-dependent epimerase/dehydratase" evidence="3">
    <location>
        <begin position="11"/>
        <end position="211"/>
    </location>
</feature>
<comment type="caution">
    <text evidence="4">The sequence shown here is derived from an EMBL/GenBank/DDBJ whole genome shotgun (WGS) entry which is preliminary data.</text>
</comment>
<dbReference type="Pfam" id="PF01370">
    <property type="entry name" value="Epimerase"/>
    <property type="match status" value="1"/>
</dbReference>
<evidence type="ECO:0000313" key="5">
    <source>
        <dbReference type="Proteomes" id="UP000297280"/>
    </source>
</evidence>
<keyword evidence="1" id="KW-0560">Oxidoreductase</keyword>
<dbReference type="FunFam" id="3.40.50.720:FF:000426">
    <property type="entry name" value="Aldehyde reductase 2"/>
    <property type="match status" value="1"/>
</dbReference>
<sequence>MSPAIPKDSTVLVTGINGYIGSHVADQLLKAGYRVRGTTRDASKMKNLLDLWEEQYGKIRVEVAVVPNMADDGAFDEAVKGVTGIVHVASNLSFSPNPNDVRPHSLHLQYTSNVGTFIQVIPECLAGVNGLLKSAASEPSVKRFVITSSSMAATSPKPNKEFYIDENTWNDEDVEAAHAPPPYEPSRTWAVYGSSKVESERAVWNFVKEKNPGFVVNSVLPDTNMGLILDPGQGSTGGLVRKLFLGDNSGLKNLPPQYFIDVQDTARLHVSALIDEDVKNERLFAFAEPFNNNMLLRIFRKLRPDAKIMDDFHDDSVNDLSKVANQRAAELLKRDFGRAGFTSLEESLANNIQGL</sequence>
<dbReference type="AlphaFoldDB" id="A0A4Z1KIZ9"/>
<keyword evidence="5" id="KW-1185">Reference proteome</keyword>
<dbReference type="InterPro" id="IPR001509">
    <property type="entry name" value="Epimerase_deHydtase"/>
</dbReference>
<dbReference type="EMBL" id="PQXO01000339">
    <property type="protein sequence ID" value="TGO86041.1"/>
    <property type="molecule type" value="Genomic_DNA"/>
</dbReference>
<reference evidence="4 5" key="1">
    <citation type="submission" date="2017-12" db="EMBL/GenBank/DDBJ databases">
        <title>Comparative genomics of Botrytis spp.</title>
        <authorList>
            <person name="Valero-Jimenez C.A."/>
            <person name="Tapia P."/>
            <person name="Veloso J."/>
            <person name="Silva-Moreno E."/>
            <person name="Staats M."/>
            <person name="Valdes J.H."/>
            <person name="Van Kan J.A.L."/>
        </authorList>
    </citation>
    <scope>NUCLEOTIDE SEQUENCE [LARGE SCALE GENOMIC DNA]</scope>
    <source>
        <strain evidence="4 5">MUCL3349</strain>
    </source>
</reference>
<accession>A0A4Z1KIZ9</accession>
<dbReference type="InterPro" id="IPR036291">
    <property type="entry name" value="NAD(P)-bd_dom_sf"/>
</dbReference>